<gene>
    <name evidence="3" type="ORF">C0630_08350</name>
</gene>
<feature type="transmembrane region" description="Helical" evidence="1">
    <location>
        <begin position="225"/>
        <end position="244"/>
    </location>
</feature>
<feature type="transmembrane region" description="Helical" evidence="1">
    <location>
        <begin position="55"/>
        <end position="74"/>
    </location>
</feature>
<sequence length="528" mass="59611">MAWPVCSGYWYCSIWDLPAGKPMELDRIAVIVRPRTSWEAVDLGFAMARSWFVPLWLLWLALALPVYLLSALFFADQPSWAILIVWWCKPVYEPLLLFWLSRALFADRIGARTLIRQAFSVIRPQLIANLTWRRFNPNRSFNMPVTVLEKLKGKARKKRIAVLSRGQQASTWLTIVGLVFELILQLSFIFLIIVMLPEELRWLDLDGFLFNPGPLEQWLQHLGDLLAMSLIAPFYVAAGFSLYLTRRTDLEAWDIEIAFRRLIGRKHGGRQTRRVGLSGRAIILLLCGTLLSAGYTSDLQAAAMEAAEAKTVIDQVLADEAFGQRKQVTYWKYIGTNDEALGAPEDLPWLVKWILEVLEGFTQGFAAFGKALLLIMAGVLLAWLLYKAWANREYLVIRQPPTARQRQRPALLFGLPLDAGSLPAYIAGGCRSLLQQGDVRGGLSLLYRGVLMALLEHDRLEIPDSATEGECIERVRAVCPEDQSAYFVRLTGLWIGAAYGHQAPDERQVSGLCGEWERLFGRVTDGAE</sequence>
<name>A0A2N6CXI9_9GAMM</name>
<dbReference type="Pfam" id="PF13559">
    <property type="entry name" value="DUF4129"/>
    <property type="match status" value="1"/>
</dbReference>
<dbReference type="AlphaFoldDB" id="A0A2N6CXI9"/>
<comment type="caution">
    <text evidence="3">The sequence shown here is derived from an EMBL/GenBank/DDBJ whole genome shotgun (WGS) entry which is preliminary data.</text>
</comment>
<evidence type="ECO:0000313" key="3">
    <source>
        <dbReference type="EMBL" id="PLX62008.1"/>
    </source>
</evidence>
<evidence type="ECO:0000313" key="4">
    <source>
        <dbReference type="Proteomes" id="UP000235015"/>
    </source>
</evidence>
<dbReference type="Proteomes" id="UP000235015">
    <property type="component" value="Unassembled WGS sequence"/>
</dbReference>
<keyword evidence="1" id="KW-0472">Membrane</keyword>
<feature type="domain" description="Protein-glutamine gamma-glutamyltransferase-like C-terminal" evidence="2">
    <location>
        <begin position="446"/>
        <end position="513"/>
    </location>
</feature>
<organism evidence="3 4">
    <name type="scientific">Sedimenticola selenatireducens</name>
    <dbReference type="NCBI Taxonomy" id="191960"/>
    <lineage>
        <taxon>Bacteria</taxon>
        <taxon>Pseudomonadati</taxon>
        <taxon>Pseudomonadota</taxon>
        <taxon>Gammaproteobacteria</taxon>
        <taxon>Chromatiales</taxon>
        <taxon>Sedimenticolaceae</taxon>
        <taxon>Sedimenticola</taxon>
    </lineage>
</organism>
<dbReference type="STRING" id="1111735.GCA_000428045_04222"/>
<evidence type="ECO:0000259" key="2">
    <source>
        <dbReference type="Pfam" id="PF13559"/>
    </source>
</evidence>
<keyword evidence="1" id="KW-0812">Transmembrane</keyword>
<reference evidence="3 4" key="1">
    <citation type="submission" date="2017-11" db="EMBL/GenBank/DDBJ databases">
        <title>Genome-resolved metagenomics identifies genetic mobility, metabolic interactions, and unexpected diversity in perchlorate-reducing communities.</title>
        <authorList>
            <person name="Barnum T.P."/>
            <person name="Figueroa I.A."/>
            <person name="Carlstrom C.I."/>
            <person name="Lucas L.N."/>
            <person name="Engelbrektson A.L."/>
            <person name="Coates J.D."/>
        </authorList>
    </citation>
    <scope>NUCLEOTIDE SEQUENCE [LARGE SCALE GENOMIC DNA]</scope>
    <source>
        <strain evidence="3">BM301</strain>
    </source>
</reference>
<protein>
    <recommendedName>
        <fullName evidence="2">Protein-glutamine gamma-glutamyltransferase-like C-terminal domain-containing protein</fullName>
    </recommendedName>
</protein>
<dbReference type="EMBL" id="PKUN01000009">
    <property type="protein sequence ID" value="PLX62008.1"/>
    <property type="molecule type" value="Genomic_DNA"/>
</dbReference>
<proteinExistence type="predicted"/>
<feature type="transmembrane region" description="Helical" evidence="1">
    <location>
        <begin position="275"/>
        <end position="295"/>
    </location>
</feature>
<feature type="transmembrane region" description="Helical" evidence="1">
    <location>
        <begin position="365"/>
        <end position="386"/>
    </location>
</feature>
<evidence type="ECO:0000256" key="1">
    <source>
        <dbReference type="SAM" id="Phobius"/>
    </source>
</evidence>
<feature type="transmembrane region" description="Helical" evidence="1">
    <location>
        <begin position="172"/>
        <end position="196"/>
    </location>
</feature>
<dbReference type="InterPro" id="IPR025403">
    <property type="entry name" value="TgpA-like_C"/>
</dbReference>
<accession>A0A2N6CXI9</accession>
<keyword evidence="1" id="KW-1133">Transmembrane helix</keyword>